<dbReference type="STRING" id="5786.F0ZKZ9"/>
<dbReference type="SMART" id="SM00175">
    <property type="entry name" value="RAB"/>
    <property type="match status" value="1"/>
</dbReference>
<dbReference type="Proteomes" id="UP000001064">
    <property type="component" value="Unassembled WGS sequence"/>
</dbReference>
<dbReference type="PANTHER" id="PTHR47977">
    <property type="entry name" value="RAS-RELATED PROTEIN RAB"/>
    <property type="match status" value="1"/>
</dbReference>
<dbReference type="eggNOG" id="KOG0079">
    <property type="taxonomic scope" value="Eukaryota"/>
</dbReference>
<dbReference type="GO" id="GO:0016020">
    <property type="term" value="C:membrane"/>
    <property type="evidence" value="ECO:0000318"/>
    <property type="project" value="GO_Central"/>
</dbReference>
<dbReference type="PROSITE" id="PS51419">
    <property type="entry name" value="RAB"/>
    <property type="match status" value="1"/>
</dbReference>
<dbReference type="GO" id="GO:0005525">
    <property type="term" value="F:GTP binding"/>
    <property type="evidence" value="ECO:0007669"/>
    <property type="project" value="UniProtKB-KW"/>
</dbReference>
<organism evidence="4 5">
    <name type="scientific">Dictyostelium purpureum</name>
    <name type="common">Slime mold</name>
    <dbReference type="NCBI Taxonomy" id="5786"/>
    <lineage>
        <taxon>Eukaryota</taxon>
        <taxon>Amoebozoa</taxon>
        <taxon>Evosea</taxon>
        <taxon>Eumycetozoa</taxon>
        <taxon>Dictyostelia</taxon>
        <taxon>Dictyosteliales</taxon>
        <taxon>Dictyosteliaceae</taxon>
        <taxon>Dictyostelium</taxon>
    </lineage>
</organism>
<gene>
    <name evidence="4" type="ORF">DICPUDRAFT_78917</name>
</gene>
<dbReference type="KEGG" id="dpp:DICPUDRAFT_78917"/>
<reference evidence="5" key="1">
    <citation type="journal article" date="2011" name="Genome Biol.">
        <title>Comparative genomics of the social amoebae Dictyostelium discoideum and Dictyostelium purpureum.</title>
        <authorList>
            <consortium name="US DOE Joint Genome Institute (JGI-PGF)"/>
            <person name="Sucgang R."/>
            <person name="Kuo A."/>
            <person name="Tian X."/>
            <person name="Salerno W."/>
            <person name="Parikh A."/>
            <person name="Feasley C.L."/>
            <person name="Dalin E."/>
            <person name="Tu H."/>
            <person name="Huang E."/>
            <person name="Barry K."/>
            <person name="Lindquist E."/>
            <person name="Shapiro H."/>
            <person name="Bruce D."/>
            <person name="Schmutz J."/>
            <person name="Salamov A."/>
            <person name="Fey P."/>
            <person name="Gaudet P."/>
            <person name="Anjard C."/>
            <person name="Babu M.M."/>
            <person name="Basu S."/>
            <person name="Bushmanova Y."/>
            <person name="van der Wel H."/>
            <person name="Katoh-Kurasawa M."/>
            <person name="Dinh C."/>
            <person name="Coutinho P.M."/>
            <person name="Saito T."/>
            <person name="Elias M."/>
            <person name="Schaap P."/>
            <person name="Kay R.R."/>
            <person name="Henrissat B."/>
            <person name="Eichinger L."/>
            <person name="Rivero F."/>
            <person name="Putnam N.H."/>
            <person name="West C.M."/>
            <person name="Loomis W.F."/>
            <person name="Chisholm R.L."/>
            <person name="Shaulsky G."/>
            <person name="Strassmann J.E."/>
            <person name="Queller D.C."/>
            <person name="Kuspa A."/>
            <person name="Grigoriev I.V."/>
        </authorList>
    </citation>
    <scope>NUCLEOTIDE SEQUENCE [LARGE SCALE GENOMIC DNA]</scope>
    <source>
        <strain evidence="5">QSDP1</strain>
    </source>
</reference>
<dbReference type="VEuPathDB" id="AmoebaDB:DICPUDRAFT_78917"/>
<evidence type="ECO:0000256" key="3">
    <source>
        <dbReference type="ARBA" id="ARBA00023288"/>
    </source>
</evidence>
<evidence type="ECO:0000313" key="4">
    <source>
        <dbReference type="EMBL" id="EGC35352.1"/>
    </source>
</evidence>
<keyword evidence="2" id="KW-0342">GTP-binding</keyword>
<dbReference type="InParanoid" id="F0ZKZ9"/>
<dbReference type="FunFam" id="3.40.50.300:FF:003290">
    <property type="entry name" value="Uncharacterized protein"/>
    <property type="match status" value="1"/>
</dbReference>
<dbReference type="SUPFAM" id="SSF52540">
    <property type="entry name" value="P-loop containing nucleoside triphosphate hydrolases"/>
    <property type="match status" value="1"/>
</dbReference>
<dbReference type="Gene3D" id="3.40.50.300">
    <property type="entry name" value="P-loop containing nucleotide triphosphate hydrolases"/>
    <property type="match status" value="1"/>
</dbReference>
<keyword evidence="5" id="KW-1185">Reference proteome</keyword>
<evidence type="ECO:0000256" key="2">
    <source>
        <dbReference type="ARBA" id="ARBA00023134"/>
    </source>
</evidence>
<dbReference type="AlphaFoldDB" id="F0ZKZ9"/>
<keyword evidence="1" id="KW-0547">Nucleotide-binding</keyword>
<dbReference type="PRINTS" id="PR00449">
    <property type="entry name" value="RASTRNSFRMNG"/>
</dbReference>
<proteinExistence type="predicted"/>
<dbReference type="EMBL" id="GL871062">
    <property type="protein sequence ID" value="EGC35352.1"/>
    <property type="molecule type" value="Genomic_DNA"/>
</dbReference>
<accession>F0ZKZ9</accession>
<dbReference type="SMART" id="SM00174">
    <property type="entry name" value="RHO"/>
    <property type="match status" value="1"/>
</dbReference>
<dbReference type="CDD" id="cd00154">
    <property type="entry name" value="Rab"/>
    <property type="match status" value="1"/>
</dbReference>
<dbReference type="PROSITE" id="PS51421">
    <property type="entry name" value="RAS"/>
    <property type="match status" value="1"/>
</dbReference>
<protein>
    <submittedName>
        <fullName evidence="4">Uncharacterized protein</fullName>
    </submittedName>
</protein>
<dbReference type="GO" id="GO:0003924">
    <property type="term" value="F:GTPase activity"/>
    <property type="evidence" value="ECO:0000318"/>
    <property type="project" value="GO_Central"/>
</dbReference>
<dbReference type="InterPro" id="IPR027417">
    <property type="entry name" value="P-loop_NTPase"/>
</dbReference>
<evidence type="ECO:0000313" key="5">
    <source>
        <dbReference type="Proteomes" id="UP000001064"/>
    </source>
</evidence>
<name>F0ZKZ9_DICPU</name>
<evidence type="ECO:0000256" key="1">
    <source>
        <dbReference type="ARBA" id="ARBA00022741"/>
    </source>
</evidence>
<dbReference type="GeneID" id="10501526"/>
<dbReference type="GO" id="GO:0006887">
    <property type="term" value="P:exocytosis"/>
    <property type="evidence" value="ECO:0000318"/>
    <property type="project" value="GO_Central"/>
</dbReference>
<dbReference type="RefSeq" id="XP_003288090.1">
    <property type="nucleotide sequence ID" value="XM_003288042.1"/>
</dbReference>
<dbReference type="InterPro" id="IPR050227">
    <property type="entry name" value="Rab"/>
</dbReference>
<dbReference type="Pfam" id="PF00071">
    <property type="entry name" value="Ras"/>
    <property type="match status" value="1"/>
</dbReference>
<keyword evidence="3" id="KW-0449">Lipoprotein</keyword>
<sequence>MTNTYNNNNNNKEGTKYKFKIHLVGDRYEGCKTSFLNVVCNNSFNLEYTHTTIWDYMEKEMEINDIRISVAIYDYFFPNDGREYKANEHRANFEYLHGIVFLYSITNKESFENIKQFWYKEYIKKYKMIDKKYFKKPKLFKPTIMIIGNKSDLRNESNQSECVNSDDARSFASSIGALFFEISLRENSNVETAYTEMVKAILTNYEIAGGSSVSEISTN</sequence>
<dbReference type="SMART" id="SM00173">
    <property type="entry name" value="RAS"/>
    <property type="match status" value="1"/>
</dbReference>
<dbReference type="InterPro" id="IPR001806">
    <property type="entry name" value="Small_GTPase"/>
</dbReference>